<evidence type="ECO:0000259" key="11">
    <source>
        <dbReference type="PROSITE" id="PS51706"/>
    </source>
</evidence>
<protein>
    <recommendedName>
        <fullName evidence="10">Probable GTP-binding protein EngB</fullName>
    </recommendedName>
</protein>
<dbReference type="Pfam" id="PF01926">
    <property type="entry name" value="MMR_HSR1"/>
    <property type="match status" value="1"/>
</dbReference>
<evidence type="ECO:0000256" key="1">
    <source>
        <dbReference type="ARBA" id="ARBA00001946"/>
    </source>
</evidence>
<keyword evidence="7 10" id="KW-0342">GTP-binding</keyword>
<dbReference type="InterPro" id="IPR006073">
    <property type="entry name" value="GTP-bd"/>
</dbReference>
<keyword evidence="6" id="KW-0460">Magnesium</keyword>
<dbReference type="STRING" id="1121025.SAMN02745249_00407"/>
<dbReference type="AlphaFoldDB" id="A0A1M4TEI5"/>
<dbReference type="NCBIfam" id="TIGR03598">
    <property type="entry name" value="GTPase_YsxC"/>
    <property type="match status" value="1"/>
</dbReference>
<evidence type="ECO:0000256" key="9">
    <source>
        <dbReference type="ARBA" id="ARBA00023306"/>
    </source>
</evidence>
<dbReference type="FunFam" id="3.40.50.300:FF:000098">
    <property type="entry name" value="Probable GTP-binding protein EngB"/>
    <property type="match status" value="1"/>
</dbReference>
<evidence type="ECO:0000256" key="10">
    <source>
        <dbReference type="HAMAP-Rule" id="MF_00321"/>
    </source>
</evidence>
<dbReference type="PANTHER" id="PTHR11649">
    <property type="entry name" value="MSS1/TRME-RELATED GTP-BINDING PROTEIN"/>
    <property type="match status" value="1"/>
</dbReference>
<dbReference type="SUPFAM" id="SSF52540">
    <property type="entry name" value="P-loop containing nucleoside triphosphate hydrolases"/>
    <property type="match status" value="1"/>
</dbReference>
<dbReference type="RefSeq" id="WP_073295534.1">
    <property type="nucleotide sequence ID" value="NZ_FQUF01000005.1"/>
</dbReference>
<dbReference type="PROSITE" id="PS51706">
    <property type="entry name" value="G_ENGB"/>
    <property type="match status" value="1"/>
</dbReference>
<keyword evidence="8 10" id="KW-0717">Septation</keyword>
<evidence type="ECO:0000256" key="2">
    <source>
        <dbReference type="ARBA" id="ARBA00009638"/>
    </source>
</evidence>
<dbReference type="GO" id="GO:0000917">
    <property type="term" value="P:division septum assembly"/>
    <property type="evidence" value="ECO:0007669"/>
    <property type="project" value="UniProtKB-KW"/>
</dbReference>
<evidence type="ECO:0000256" key="8">
    <source>
        <dbReference type="ARBA" id="ARBA00023210"/>
    </source>
</evidence>
<dbReference type="InterPro" id="IPR005225">
    <property type="entry name" value="Small_GTP-bd"/>
</dbReference>
<evidence type="ECO:0000256" key="4">
    <source>
        <dbReference type="ARBA" id="ARBA00022723"/>
    </source>
</evidence>
<dbReference type="GO" id="GO:0046872">
    <property type="term" value="F:metal ion binding"/>
    <property type="evidence" value="ECO:0007669"/>
    <property type="project" value="UniProtKB-KW"/>
</dbReference>
<dbReference type="OrthoDB" id="9804921at2"/>
<evidence type="ECO:0000256" key="3">
    <source>
        <dbReference type="ARBA" id="ARBA00022618"/>
    </source>
</evidence>
<keyword evidence="5 10" id="KW-0547">Nucleotide-binding</keyword>
<keyword evidence="3 10" id="KW-0132">Cell division</keyword>
<dbReference type="GO" id="GO:0005829">
    <property type="term" value="C:cytosol"/>
    <property type="evidence" value="ECO:0007669"/>
    <property type="project" value="TreeGrafter"/>
</dbReference>
<keyword evidence="4" id="KW-0479">Metal-binding</keyword>
<proteinExistence type="inferred from homology"/>
<dbReference type="InterPro" id="IPR019987">
    <property type="entry name" value="GTP-bd_ribosome_bio_YsxC"/>
</dbReference>
<dbReference type="InterPro" id="IPR027417">
    <property type="entry name" value="P-loop_NTPase"/>
</dbReference>
<keyword evidence="13" id="KW-1185">Reference proteome</keyword>
<accession>A0A1M4TEI5</accession>
<dbReference type="Gene3D" id="3.40.50.300">
    <property type="entry name" value="P-loop containing nucleotide triphosphate hydrolases"/>
    <property type="match status" value="1"/>
</dbReference>
<dbReference type="CDD" id="cd01876">
    <property type="entry name" value="YihA_EngB"/>
    <property type="match status" value="1"/>
</dbReference>
<organism evidence="12 13">
    <name type="scientific">Atopostipes suicloacalis DSM 15692</name>
    <dbReference type="NCBI Taxonomy" id="1121025"/>
    <lineage>
        <taxon>Bacteria</taxon>
        <taxon>Bacillati</taxon>
        <taxon>Bacillota</taxon>
        <taxon>Bacilli</taxon>
        <taxon>Lactobacillales</taxon>
        <taxon>Carnobacteriaceae</taxon>
        <taxon>Atopostipes</taxon>
    </lineage>
</organism>
<comment type="similarity">
    <text evidence="2 10">Belongs to the TRAFAC class TrmE-Era-EngA-EngB-Septin-like GTPase superfamily. EngB GTPase family.</text>
</comment>
<dbReference type="NCBIfam" id="TIGR00231">
    <property type="entry name" value="small_GTP"/>
    <property type="match status" value="1"/>
</dbReference>
<dbReference type="PANTHER" id="PTHR11649:SF13">
    <property type="entry name" value="ENGB-TYPE G DOMAIN-CONTAINING PROTEIN"/>
    <property type="match status" value="1"/>
</dbReference>
<evidence type="ECO:0000313" key="13">
    <source>
        <dbReference type="Proteomes" id="UP000184128"/>
    </source>
</evidence>
<evidence type="ECO:0000256" key="6">
    <source>
        <dbReference type="ARBA" id="ARBA00022842"/>
    </source>
</evidence>
<dbReference type="InterPro" id="IPR030393">
    <property type="entry name" value="G_ENGB_dom"/>
</dbReference>
<evidence type="ECO:0000313" key="12">
    <source>
        <dbReference type="EMBL" id="SHE42697.1"/>
    </source>
</evidence>
<dbReference type="EMBL" id="FQUF01000005">
    <property type="protein sequence ID" value="SHE42697.1"/>
    <property type="molecule type" value="Genomic_DNA"/>
</dbReference>
<comment type="function">
    <text evidence="10">Necessary for normal cell division and for the maintenance of normal septation.</text>
</comment>
<dbReference type="GO" id="GO:0005525">
    <property type="term" value="F:GTP binding"/>
    <property type="evidence" value="ECO:0007669"/>
    <property type="project" value="UniProtKB-UniRule"/>
</dbReference>
<comment type="cofactor">
    <cofactor evidence="1">
        <name>Mg(2+)</name>
        <dbReference type="ChEBI" id="CHEBI:18420"/>
    </cofactor>
</comment>
<gene>
    <name evidence="10" type="primary">engB</name>
    <name evidence="12" type="ORF">SAMN02745249_00407</name>
</gene>
<keyword evidence="9 10" id="KW-0131">Cell cycle</keyword>
<dbReference type="HAMAP" id="MF_00321">
    <property type="entry name" value="GTPase_EngB"/>
    <property type="match status" value="1"/>
</dbReference>
<name>A0A1M4TEI5_9LACT</name>
<reference evidence="12 13" key="1">
    <citation type="submission" date="2016-11" db="EMBL/GenBank/DDBJ databases">
        <authorList>
            <person name="Jaros S."/>
            <person name="Januszkiewicz K."/>
            <person name="Wedrychowicz H."/>
        </authorList>
    </citation>
    <scope>NUCLEOTIDE SEQUENCE [LARGE SCALE GENOMIC DNA]</scope>
    <source>
        <strain evidence="12 13">DSM 15692</strain>
    </source>
</reference>
<dbReference type="PRINTS" id="PR00449">
    <property type="entry name" value="RASTRNSFRMNG"/>
</dbReference>
<sequence>MKFPIQKADIIISAVQEEQYPDSVLPEIAIAGRSNVGKSSLINKLLNRKKLARTSSKPGRTRTINFFNIEDELIFVDVPGYGYAKVSKKELEKWNHMMEEYFSTRETLSKVVLITDLRHKPTQLDVQMYEYLKYLNIPVLIVATKADKVKRGVRTRHLNDVYTTLNVIEGDAVIPFSSETGEGTDDVWNNILMDLGIERQ</sequence>
<feature type="domain" description="EngB-type G" evidence="11">
    <location>
        <begin position="24"/>
        <end position="197"/>
    </location>
</feature>
<dbReference type="Proteomes" id="UP000184128">
    <property type="component" value="Unassembled WGS sequence"/>
</dbReference>
<evidence type="ECO:0000256" key="5">
    <source>
        <dbReference type="ARBA" id="ARBA00022741"/>
    </source>
</evidence>
<evidence type="ECO:0000256" key="7">
    <source>
        <dbReference type="ARBA" id="ARBA00023134"/>
    </source>
</evidence>